<dbReference type="GO" id="GO:0046983">
    <property type="term" value="F:protein dimerization activity"/>
    <property type="evidence" value="ECO:0007669"/>
    <property type="project" value="InterPro"/>
</dbReference>
<dbReference type="Pfam" id="PF11461">
    <property type="entry name" value="RILP"/>
    <property type="match status" value="1"/>
</dbReference>
<feature type="disulfide bond" evidence="13">
    <location>
        <begin position="521"/>
        <end position="530"/>
    </location>
</feature>
<dbReference type="GO" id="GO:0005929">
    <property type="term" value="C:cilium"/>
    <property type="evidence" value="ECO:0007669"/>
    <property type="project" value="UniProtKB-SubCell"/>
</dbReference>
<organism evidence="19 20">
    <name type="scientific">Albula glossodonta</name>
    <name type="common">roundjaw bonefish</name>
    <dbReference type="NCBI Taxonomy" id="121402"/>
    <lineage>
        <taxon>Eukaryota</taxon>
        <taxon>Metazoa</taxon>
        <taxon>Chordata</taxon>
        <taxon>Craniata</taxon>
        <taxon>Vertebrata</taxon>
        <taxon>Euteleostomi</taxon>
        <taxon>Actinopterygii</taxon>
        <taxon>Neopterygii</taxon>
        <taxon>Teleostei</taxon>
        <taxon>Albuliformes</taxon>
        <taxon>Albulidae</taxon>
        <taxon>Albula</taxon>
    </lineage>
</organism>
<evidence type="ECO:0000256" key="14">
    <source>
        <dbReference type="SAM" id="Coils"/>
    </source>
</evidence>
<dbReference type="PROSITE" id="PS50026">
    <property type="entry name" value="EGF_3"/>
    <property type="match status" value="1"/>
</dbReference>
<feature type="domain" description="RH2" evidence="18">
    <location>
        <begin position="248"/>
        <end position="324"/>
    </location>
</feature>
<dbReference type="GO" id="GO:0015031">
    <property type="term" value="P:protein transport"/>
    <property type="evidence" value="ECO:0007669"/>
    <property type="project" value="UniProtKB-KW"/>
</dbReference>
<evidence type="ECO:0000313" key="20">
    <source>
        <dbReference type="Proteomes" id="UP000824540"/>
    </source>
</evidence>
<dbReference type="GO" id="GO:0016358">
    <property type="term" value="P:dendrite development"/>
    <property type="evidence" value="ECO:0007669"/>
    <property type="project" value="TreeGrafter"/>
</dbReference>
<dbReference type="PANTHER" id="PTHR24043:SF0">
    <property type="entry name" value="SCAVENGER RECEPTOR CLASS F MEMBER 1"/>
    <property type="match status" value="1"/>
</dbReference>
<dbReference type="FunFam" id="1.20.58.1770:FF:000003">
    <property type="entry name" value="RILP-like protein 2 isoform X1"/>
    <property type="match status" value="1"/>
</dbReference>
<evidence type="ECO:0000256" key="4">
    <source>
        <dbReference type="ARBA" id="ARBA00022448"/>
    </source>
</evidence>
<keyword evidence="6 13" id="KW-0245">EGF-like domain</keyword>
<dbReference type="GO" id="GO:0030169">
    <property type="term" value="F:low-density lipoprotein particle binding"/>
    <property type="evidence" value="ECO:0007669"/>
    <property type="project" value="TreeGrafter"/>
</dbReference>
<protein>
    <recommendedName>
        <fullName evidence="12">RILP-like protein 2</fullName>
    </recommendedName>
</protein>
<dbReference type="Proteomes" id="UP000824540">
    <property type="component" value="Unassembled WGS sequence"/>
</dbReference>
<keyword evidence="13" id="KW-1015">Disulfide bond</keyword>
<dbReference type="InterPro" id="IPR000742">
    <property type="entry name" value="EGF"/>
</dbReference>
<keyword evidence="5" id="KW-0963">Cytoplasm</keyword>
<reference evidence="19" key="1">
    <citation type="thesis" date="2021" institute="BYU ScholarsArchive" country="Provo, UT, USA">
        <title>Applications of and Algorithms for Genome Assembly and Genomic Analyses with an Emphasis on Marine Teleosts.</title>
        <authorList>
            <person name="Pickett B.D."/>
        </authorList>
    </citation>
    <scope>NUCLEOTIDE SEQUENCE</scope>
    <source>
        <strain evidence="19">HI-2016</strain>
    </source>
</reference>
<dbReference type="InterPro" id="IPR042635">
    <property type="entry name" value="MEGF10/SREC1/2-like"/>
</dbReference>
<evidence type="ECO:0000256" key="7">
    <source>
        <dbReference type="ARBA" id="ARBA00022927"/>
    </source>
</evidence>
<dbReference type="Gene3D" id="1.20.58.1770">
    <property type="match status" value="1"/>
</dbReference>
<evidence type="ECO:0000256" key="1">
    <source>
        <dbReference type="ARBA" id="ARBA00004138"/>
    </source>
</evidence>
<evidence type="ECO:0000259" key="17">
    <source>
        <dbReference type="PROSITE" id="PS51776"/>
    </source>
</evidence>
<gene>
    <name evidence="19" type="ORF">JZ751_021315</name>
</gene>
<dbReference type="GO" id="GO:0007157">
    <property type="term" value="P:heterophilic cell-cell adhesion via plasma membrane cell adhesion molecules"/>
    <property type="evidence" value="ECO:0007669"/>
    <property type="project" value="TreeGrafter"/>
</dbReference>
<evidence type="ECO:0000256" key="5">
    <source>
        <dbReference type="ARBA" id="ARBA00022490"/>
    </source>
</evidence>
<dbReference type="CDD" id="cd00055">
    <property type="entry name" value="EGF_Lam"/>
    <property type="match status" value="3"/>
</dbReference>
<dbReference type="GO" id="GO:0005813">
    <property type="term" value="C:centrosome"/>
    <property type="evidence" value="ECO:0007669"/>
    <property type="project" value="UniProtKB-SubCell"/>
</dbReference>
<dbReference type="CDD" id="cd14445">
    <property type="entry name" value="RILP-like"/>
    <property type="match status" value="1"/>
</dbReference>
<evidence type="ECO:0000256" key="13">
    <source>
        <dbReference type="PROSITE-ProRule" id="PRU00076"/>
    </source>
</evidence>
<feature type="compositionally biased region" description="Acidic residues" evidence="15">
    <location>
        <begin position="928"/>
        <end position="940"/>
    </location>
</feature>
<sequence>MNKSCERNMEPKQDANKTDACLGRTFTALTVDDVYEIAKLIGSEVEKLIDSFGKESVEGLVPKIVKVLELLESFAARNHVHSSKEEELLKAFETLQVQKQKKRAVKESEDDSNNNEIRQDLQQKEQKWRKASEDLQAKILQLQEENQELLHQLQSHSKGDQVQRQEREVMLKLKEVVDKQRDEIRAKVLENSSLSKEVEALQEQLERFMKMNGELRHKQSVVQAQASSGKQELDLKDKLIIDLKDPNRPCFTKQEVRDMLFERNELKANLFLVQEELAYYQREILNDERCPGFLLEAVRSAIKKQRTVIKAKMLGIAEDQCSSDEDDRGPLFERKEGTDCTDGKAPESRIRNFSGKSPSHQNTPTGSSWEIIVPDDEAAPPPEEAERTSEMKAVPAGIPGTGTPAYRCQGGVVGGTADAVSQGRSWFGPVLGEAEMGLRVAGLGLLLCCLWASAERLDPTGRNVCLDLRDSRTPVCCSGWKQQGNECTVRCPVEFWGPDCRELCPCHPHGRCDPETGTCTCLPGRWGDVCQNVCKCARHGHCDPVHGNCTCDPGWWTPTCGKACQCHPNSSTCDPVTGRCLCKERFWGQKCSLLCSCFTSPCTQRTGTCQCLHGWWGPTCDRRCNCNLKHGDCDPTSGTFLLRSSCGRCAEGQPCSVEDGFCATCEPGWTGMRCDQPCPPGYHGDLCQETCPRCQGNESCDPEKGTCSHCDPGWTGPSTCPDHMFGVNCSSSCDCGEHGCNPASGVCNYSPAVRMKHHVYNVLANMSSAVPCLTLGSSGLPRVTVSHHDPELTFNHSFIEPPSSGWVTDNSSFESDEGEAVYCVPPREDMPTLAGGDFQEISSKCNMFLDPSGFSSDDMSPFAIPRTSSNAKAKRPSVSFAEGTKFISKEQRSSTQEAPNTSRKPKSPWGVLMLSSLQAATRGGEGEGGVESEVGEEAEGTGERLEPPAESGEPDSERYTAAPTRTSLTVPGGRRRTLSNARRNVTQQQAPPSDASPSETNPEKVVTVYVTVGRAGSRASTGAGQRAGPSSEGPVQAMLRRLGSLQKRSEEVGEGRGSGSGGTAVSKPPRRKLGARVSVWEQVAAGGGAPCVEVHLRKPSRRKPPPLSSPGALGGHESTPDTTPPSKRPLSSILKSVPENPDAAVMSSRHGNPQTESGYHSLGAGGEVIANQGVGASTDEGPQYENILIQHS</sequence>
<dbReference type="GO" id="GO:0016322">
    <property type="term" value="P:neuron remodeling"/>
    <property type="evidence" value="ECO:0007669"/>
    <property type="project" value="TreeGrafter"/>
</dbReference>
<feature type="region of interest" description="Disordered" evidence="15">
    <location>
        <begin position="103"/>
        <end position="124"/>
    </location>
</feature>
<dbReference type="InterPro" id="IPR034743">
    <property type="entry name" value="RH1"/>
</dbReference>
<dbReference type="GO" id="GO:0016020">
    <property type="term" value="C:membrane"/>
    <property type="evidence" value="ECO:0007669"/>
    <property type="project" value="TreeGrafter"/>
</dbReference>
<name>A0A8T2NJB0_9TELE</name>
<dbReference type="SUPFAM" id="SSF161256">
    <property type="entry name" value="RILP dimerisation region"/>
    <property type="match status" value="1"/>
</dbReference>
<keyword evidence="11" id="KW-0966">Cell projection</keyword>
<feature type="region of interest" description="Disordered" evidence="15">
    <location>
        <begin position="320"/>
        <end position="390"/>
    </location>
</feature>
<feature type="domain" description="RH1" evidence="17">
    <location>
        <begin position="17"/>
        <end position="105"/>
    </location>
</feature>
<feature type="compositionally biased region" description="Basic and acidic residues" evidence="15">
    <location>
        <begin position="328"/>
        <end position="350"/>
    </location>
</feature>
<accession>A0A8T2NJB0</accession>
<dbReference type="EMBL" id="JAFBMS010000042">
    <property type="protein sequence ID" value="KAG9340495.1"/>
    <property type="molecule type" value="Genomic_DNA"/>
</dbReference>
<keyword evidence="20" id="KW-1185">Reference proteome</keyword>
<evidence type="ECO:0000256" key="8">
    <source>
        <dbReference type="ARBA" id="ARBA00023054"/>
    </source>
</evidence>
<feature type="coiled-coil region" evidence="14">
    <location>
        <begin position="184"/>
        <end position="218"/>
    </location>
</feature>
<evidence type="ECO:0000256" key="3">
    <source>
        <dbReference type="ARBA" id="ARBA00004514"/>
    </source>
</evidence>
<feature type="compositionally biased region" description="Polar residues" evidence="15">
    <location>
        <begin position="893"/>
        <end position="902"/>
    </location>
</feature>
<dbReference type="PRINTS" id="PR00011">
    <property type="entry name" value="EGFLAMININ"/>
</dbReference>
<dbReference type="Pfam" id="PF00053">
    <property type="entry name" value="EGF_laminin"/>
    <property type="match status" value="2"/>
</dbReference>
<evidence type="ECO:0000256" key="15">
    <source>
        <dbReference type="SAM" id="MobiDB-lite"/>
    </source>
</evidence>
<keyword evidence="9" id="KW-0969">Cilium</keyword>
<feature type="domain" description="EGF-like" evidence="16">
    <location>
        <begin position="496"/>
        <end position="531"/>
    </location>
</feature>
<comment type="subcellular location">
    <subcellularLocation>
        <location evidence="1">Cell projection</location>
        <location evidence="1">Cilium</location>
    </subcellularLocation>
    <subcellularLocation>
        <location evidence="2">Cytoplasm</location>
        <location evidence="2">Cytoskeleton</location>
        <location evidence="2">Microtubule organizing center</location>
        <location evidence="2">Centrosome</location>
    </subcellularLocation>
    <subcellularLocation>
        <location evidence="3">Cytoplasm</location>
        <location evidence="3">Cytosol</location>
    </subcellularLocation>
</comment>
<feature type="compositionally biased region" description="Low complexity" evidence="15">
    <location>
        <begin position="1013"/>
        <end position="1028"/>
    </location>
</feature>
<evidence type="ECO:0000313" key="19">
    <source>
        <dbReference type="EMBL" id="KAG9340495.1"/>
    </source>
</evidence>
<keyword evidence="4" id="KW-0813">Transport</keyword>
<dbReference type="Gene3D" id="6.10.230.10">
    <property type="match status" value="1"/>
</dbReference>
<feature type="compositionally biased region" description="Polar residues" evidence="15">
    <location>
        <begin position="1149"/>
        <end position="1158"/>
    </location>
</feature>
<comment type="caution">
    <text evidence="19">The sequence shown here is derived from an EMBL/GenBank/DDBJ whole genome shotgun (WGS) entry which is preliminary data.</text>
</comment>
<dbReference type="AlphaFoldDB" id="A0A8T2NJB0"/>
<evidence type="ECO:0000256" key="11">
    <source>
        <dbReference type="ARBA" id="ARBA00023273"/>
    </source>
</evidence>
<evidence type="ECO:0000256" key="6">
    <source>
        <dbReference type="ARBA" id="ARBA00022536"/>
    </source>
</evidence>
<evidence type="ECO:0000256" key="9">
    <source>
        <dbReference type="ARBA" id="ARBA00023069"/>
    </source>
</evidence>
<dbReference type="GO" id="GO:0005829">
    <property type="term" value="C:cytosol"/>
    <property type="evidence" value="ECO:0007669"/>
    <property type="project" value="UniProtKB-SubCell"/>
</dbReference>
<evidence type="ECO:0000259" key="18">
    <source>
        <dbReference type="PROSITE" id="PS51777"/>
    </source>
</evidence>
<dbReference type="OrthoDB" id="6130531at2759"/>
<proteinExistence type="predicted"/>
<comment type="caution">
    <text evidence="13">Lacks conserved residue(s) required for the propagation of feature annotation.</text>
</comment>
<keyword evidence="10" id="KW-0206">Cytoskeleton</keyword>
<dbReference type="InterPro" id="IPR021563">
    <property type="entry name" value="RILP_dimer"/>
</dbReference>
<evidence type="ECO:0000256" key="12">
    <source>
        <dbReference type="ARBA" id="ARBA00040819"/>
    </source>
</evidence>
<dbReference type="PROSITE" id="PS51777">
    <property type="entry name" value="RH2"/>
    <property type="match status" value="1"/>
</dbReference>
<feature type="compositionally biased region" description="Polar residues" evidence="15">
    <location>
        <begin position="354"/>
        <end position="368"/>
    </location>
</feature>
<dbReference type="Gene3D" id="2.170.300.10">
    <property type="entry name" value="Tie2 ligand-binding domain superfamily"/>
    <property type="match status" value="2"/>
</dbReference>
<keyword evidence="8 14" id="KW-0175">Coiled coil</keyword>
<dbReference type="InterPro" id="IPR002049">
    <property type="entry name" value="LE_dom"/>
</dbReference>
<dbReference type="PROSITE" id="PS00022">
    <property type="entry name" value="EGF_1"/>
    <property type="match status" value="1"/>
</dbReference>
<evidence type="ECO:0000256" key="2">
    <source>
        <dbReference type="ARBA" id="ARBA00004300"/>
    </source>
</evidence>
<dbReference type="Pfam" id="PF09744">
    <property type="entry name" value="RH1"/>
    <property type="match status" value="1"/>
</dbReference>
<keyword evidence="7" id="KW-0653">Protein transport</keyword>
<feature type="compositionally biased region" description="Polar residues" evidence="15">
    <location>
        <begin position="978"/>
        <end position="1000"/>
    </location>
</feature>
<evidence type="ECO:0000256" key="10">
    <source>
        <dbReference type="ARBA" id="ARBA00023212"/>
    </source>
</evidence>
<feature type="region of interest" description="Disordered" evidence="15">
    <location>
        <begin position="1084"/>
        <end position="1192"/>
    </location>
</feature>
<dbReference type="PROSITE" id="PS51776">
    <property type="entry name" value="RH1"/>
    <property type="match status" value="1"/>
</dbReference>
<dbReference type="InterPro" id="IPR034744">
    <property type="entry name" value="RH2"/>
</dbReference>
<feature type="region of interest" description="Disordered" evidence="15">
    <location>
        <begin position="859"/>
        <end position="1072"/>
    </location>
</feature>
<evidence type="ECO:0000259" key="16">
    <source>
        <dbReference type="PROSITE" id="PS50026"/>
    </source>
</evidence>
<dbReference type="PANTHER" id="PTHR24043">
    <property type="entry name" value="SCAVENGER RECEPTOR CLASS F"/>
    <property type="match status" value="1"/>
</dbReference>
<dbReference type="GO" id="GO:0005044">
    <property type="term" value="F:scavenger receptor activity"/>
    <property type="evidence" value="ECO:0007669"/>
    <property type="project" value="InterPro"/>
</dbReference>
<dbReference type="SMART" id="SM00181">
    <property type="entry name" value="EGF"/>
    <property type="match status" value="5"/>
</dbReference>